<dbReference type="Proteomes" id="UP000028123">
    <property type="component" value="Unassembled WGS sequence"/>
</dbReference>
<feature type="transmembrane region" description="Helical" evidence="4">
    <location>
        <begin position="422"/>
        <end position="444"/>
    </location>
</feature>
<dbReference type="PIRSF" id="PIRSF005690">
    <property type="entry name" value="GerBA"/>
    <property type="match status" value="1"/>
</dbReference>
<feature type="compositionally biased region" description="Polar residues" evidence="3">
    <location>
        <begin position="519"/>
        <end position="529"/>
    </location>
</feature>
<organism evidence="5 6">
    <name type="scientific">Paenibacillus tyrfis</name>
    <dbReference type="NCBI Taxonomy" id="1501230"/>
    <lineage>
        <taxon>Bacteria</taxon>
        <taxon>Bacillati</taxon>
        <taxon>Bacillota</taxon>
        <taxon>Bacilli</taxon>
        <taxon>Bacillales</taxon>
        <taxon>Paenibacillaceae</taxon>
        <taxon>Paenibacillus</taxon>
    </lineage>
</organism>
<proteinExistence type="inferred from homology"/>
<evidence type="ECO:0000256" key="3">
    <source>
        <dbReference type="SAM" id="MobiDB-lite"/>
    </source>
</evidence>
<dbReference type="eggNOG" id="COG0697">
    <property type="taxonomic scope" value="Bacteria"/>
</dbReference>
<evidence type="ECO:0000256" key="1">
    <source>
        <dbReference type="ARBA" id="ARBA00005278"/>
    </source>
</evidence>
<keyword evidence="6" id="KW-1185">Reference proteome</keyword>
<keyword evidence="4" id="KW-1133">Transmembrane helix</keyword>
<gene>
    <name evidence="5" type="ORF">ET33_14345</name>
</gene>
<dbReference type="OrthoDB" id="1726708at2"/>
<dbReference type="RefSeq" id="WP_036675857.1">
    <property type="nucleotide sequence ID" value="NZ_JNVM01000002.1"/>
</dbReference>
<dbReference type="GO" id="GO:0016020">
    <property type="term" value="C:membrane"/>
    <property type="evidence" value="ECO:0007669"/>
    <property type="project" value="InterPro"/>
</dbReference>
<evidence type="ECO:0000256" key="4">
    <source>
        <dbReference type="SAM" id="Phobius"/>
    </source>
</evidence>
<dbReference type="AlphaFoldDB" id="A0A081PAW8"/>
<accession>A0A081PAW8</accession>
<dbReference type="EMBL" id="JNVM01000002">
    <property type="protein sequence ID" value="KEQ27841.1"/>
    <property type="molecule type" value="Genomic_DNA"/>
</dbReference>
<evidence type="ECO:0000313" key="6">
    <source>
        <dbReference type="Proteomes" id="UP000028123"/>
    </source>
</evidence>
<feature type="compositionally biased region" description="Basic and acidic residues" evidence="3">
    <location>
        <begin position="532"/>
        <end position="545"/>
    </location>
</feature>
<feature type="transmembrane region" description="Helical" evidence="4">
    <location>
        <begin position="451"/>
        <end position="472"/>
    </location>
</feature>
<dbReference type="InterPro" id="IPR004995">
    <property type="entry name" value="Spore_Ger"/>
</dbReference>
<dbReference type="PANTHER" id="PTHR22550:SF5">
    <property type="entry name" value="LEUCINE ZIPPER PROTEIN 4"/>
    <property type="match status" value="1"/>
</dbReference>
<feature type="transmembrane region" description="Helical" evidence="4">
    <location>
        <begin position="398"/>
        <end position="416"/>
    </location>
</feature>
<sequence length="545" mass="60357">MRFFKLTRAGRSGRSAAGKWEANRADLPPQEATPLSPDMELNLEHIRTTTGNSPDLIIRTIRIGASGTTKAAIIHTDGLTDKEIITRFLESFLLHARNPALFRDLNGAESPWTPLQMLEDFTLTLSSVAEIDNFNALFDNLLSGNMIILIDGFAKGLSADTKGWEDRGVQEASVQSVVRGPRESFSECLATNTALIRRKIKDPRLWLESRSIGRVTKTKVALMYIKGIANDSTVEEVRSRLDRIDIDGIFESGNIEELIQEKTITPFPTMYNTERPDSVAANLLEGRVAIVVDGTPFVLVVPVVFAQFFQSPEDYYHRSDYGIIRILRYISLMIALLAPALFISVTTFHQEMLPTTLMTSIATQRERVPFPAAIEAFLMEFTFELLREAGIRMPRAIGPAISIVGALVLGEASVRAGLVSPAMVIVVSITAIASFAFPSFAMSIPIRILRFALMGLSAFFGLFGVFIGLIVLNLHLCSLHSFGVPYMAPFAPYYPSDQKDAIFRFPLSAMRRRPVLMQSPNPVRQNTVPSEPDAHHQREGGRGNP</sequence>
<dbReference type="Pfam" id="PF03323">
    <property type="entry name" value="GerA"/>
    <property type="match status" value="1"/>
</dbReference>
<dbReference type="PANTHER" id="PTHR22550">
    <property type="entry name" value="SPORE GERMINATION PROTEIN"/>
    <property type="match status" value="1"/>
</dbReference>
<protein>
    <submittedName>
        <fullName evidence="5">Spore gernimation protein KA</fullName>
    </submittedName>
</protein>
<keyword evidence="4" id="KW-0812">Transmembrane</keyword>
<comment type="caution">
    <text evidence="5">The sequence shown here is derived from an EMBL/GenBank/DDBJ whole genome shotgun (WGS) entry which is preliminary data.</text>
</comment>
<comment type="similarity">
    <text evidence="1">Belongs to the GerABKA family.</text>
</comment>
<feature type="transmembrane region" description="Helical" evidence="4">
    <location>
        <begin position="326"/>
        <end position="348"/>
    </location>
</feature>
<reference evidence="5 6" key="1">
    <citation type="submission" date="2014-06" db="EMBL/GenBank/DDBJ databases">
        <title>Draft genome sequence of Paenibacillus sp. MSt1.</title>
        <authorList>
            <person name="Aw Y.K."/>
            <person name="Ong K.S."/>
            <person name="Gan H.M."/>
            <person name="Lee S.M."/>
        </authorList>
    </citation>
    <scope>NUCLEOTIDE SEQUENCE [LARGE SCALE GENOMIC DNA]</scope>
    <source>
        <strain evidence="5 6">MSt1</strain>
    </source>
</reference>
<dbReference type="InterPro" id="IPR050768">
    <property type="entry name" value="UPF0353/GerABKA_families"/>
</dbReference>
<evidence type="ECO:0000313" key="5">
    <source>
        <dbReference type="EMBL" id="KEQ27841.1"/>
    </source>
</evidence>
<feature type="region of interest" description="Disordered" evidence="3">
    <location>
        <begin position="519"/>
        <end position="545"/>
    </location>
</feature>
<name>A0A081PAW8_9BACL</name>
<dbReference type="GO" id="GO:0009847">
    <property type="term" value="P:spore germination"/>
    <property type="evidence" value="ECO:0007669"/>
    <property type="project" value="InterPro"/>
</dbReference>
<evidence type="ECO:0000256" key="2">
    <source>
        <dbReference type="ARBA" id="ARBA00023136"/>
    </source>
</evidence>
<keyword evidence="2 4" id="KW-0472">Membrane</keyword>